<keyword evidence="3" id="KW-1185">Reference proteome</keyword>
<dbReference type="OrthoDB" id="3193206at2759"/>
<feature type="region of interest" description="Disordered" evidence="1">
    <location>
        <begin position="292"/>
        <end position="374"/>
    </location>
</feature>
<sequence length="531" mass="58364">MPATTAPDYFHPFSSGDRPQPAPLLPSSYQAVLLYLGAGLDLYPVASHYAGYSTFLYVDAKPRLTRAPGDRDHAAWRAPEEVARSVIDRALGVLDSWELVAPEILKFQGRGGLRMYYIFATLDFELVQVANSVPFVATLLERVEALYVHGLYISPETGLHLPNLRTVYAIPGNASCADVDFIQEHDCTPPDPNSPYYIPTRAEQQHYERLCIWAGVNPHAAPLAAQTESYGTDTDQLLEKFVGLSLTATVKPPKEPKAKDKKGLRKGKAKTSARGPPLRFVLIDQISWDEDLSRGTIPPPPVPSRTGFANEITGRPSTAARKSNTFGSSDEIKPRAQVSVDHERRESIPHVLPPLPPSTSTFTPASLRGYPSNSSLRTRASIRAFPSTQSLRGLAQLQLSAPPPIRESSEVARISRPKSGGGSSQGLVRCSPKRPVSLQKGGGYRVSKTVREAEEVWEERDRKERERRKEEKSMRERGMDAPASAKKGFLRFISYGLFGSDGGEGRHAHTPLGLALGRVEEQVRRVSAATR</sequence>
<evidence type="ECO:0000256" key="1">
    <source>
        <dbReference type="SAM" id="MobiDB-lite"/>
    </source>
</evidence>
<dbReference type="Proteomes" id="UP000059188">
    <property type="component" value="Unassembled WGS sequence"/>
</dbReference>
<reference evidence="2 3" key="1">
    <citation type="submission" date="2014-11" db="EMBL/GenBank/DDBJ databases">
        <authorList>
            <person name="Wibberg Daniel"/>
        </authorList>
    </citation>
    <scope>NUCLEOTIDE SEQUENCE [LARGE SCALE GENOMIC DNA]</scope>
    <source>
        <strain evidence="2">Rhizoctonia solani AG1-IB 7/3/14</strain>
    </source>
</reference>
<feature type="compositionally biased region" description="Basic and acidic residues" evidence="1">
    <location>
        <begin position="449"/>
        <end position="479"/>
    </location>
</feature>
<feature type="region of interest" description="Disordered" evidence="1">
    <location>
        <begin position="401"/>
        <end position="482"/>
    </location>
</feature>
<organism evidence="2 3">
    <name type="scientific">Thanatephorus cucumeris (strain AG1-IB / isolate 7/3/14)</name>
    <name type="common">Lettuce bottom rot fungus</name>
    <name type="synonym">Rhizoctonia solani</name>
    <dbReference type="NCBI Taxonomy" id="1108050"/>
    <lineage>
        <taxon>Eukaryota</taxon>
        <taxon>Fungi</taxon>
        <taxon>Dikarya</taxon>
        <taxon>Basidiomycota</taxon>
        <taxon>Agaricomycotina</taxon>
        <taxon>Agaricomycetes</taxon>
        <taxon>Cantharellales</taxon>
        <taxon>Ceratobasidiaceae</taxon>
        <taxon>Rhizoctonia</taxon>
        <taxon>Rhizoctonia solani AG-1</taxon>
    </lineage>
</organism>
<accession>A0A0B7F5Q2</accession>
<evidence type="ECO:0000313" key="3">
    <source>
        <dbReference type="Proteomes" id="UP000059188"/>
    </source>
</evidence>
<name>A0A0B7F5Q2_THACB</name>
<feature type="compositionally biased region" description="Basic residues" evidence="1">
    <location>
        <begin position="259"/>
        <end position="271"/>
    </location>
</feature>
<dbReference type="AlphaFoldDB" id="A0A0B7F5Q2"/>
<feature type="compositionally biased region" description="Basic and acidic residues" evidence="1">
    <location>
        <begin position="330"/>
        <end position="348"/>
    </location>
</feature>
<evidence type="ECO:0000313" key="2">
    <source>
        <dbReference type="EMBL" id="CEL52875.1"/>
    </source>
</evidence>
<proteinExistence type="predicted"/>
<protein>
    <submittedName>
        <fullName evidence="2">Uncharacterized protein</fullName>
    </submittedName>
</protein>
<feature type="region of interest" description="Disordered" evidence="1">
    <location>
        <begin position="1"/>
        <end position="21"/>
    </location>
</feature>
<dbReference type="EMBL" id="LN679110">
    <property type="protein sequence ID" value="CEL52875.1"/>
    <property type="molecule type" value="Genomic_DNA"/>
</dbReference>
<feature type="compositionally biased region" description="Low complexity" evidence="1">
    <location>
        <begin position="358"/>
        <end position="367"/>
    </location>
</feature>
<gene>
    <name evidence="2" type="ORF">RSOLAG1IB_05943</name>
</gene>
<feature type="region of interest" description="Disordered" evidence="1">
    <location>
        <begin position="251"/>
        <end position="275"/>
    </location>
</feature>